<sequence>MKDDSPIHILWVPTIVAAAVVYIVSWIDLIPGVGVGWLDDLAVLIALIWFFTSWLPKNKHRIYWFHHRYESGAQKEDESSGVGQERSDAPNFDPFEVLNIRRGASSSEIKRAYREMLAQYHPDKVAHLGKEFQELAHEKMIDINKAYEALCGKG</sequence>
<dbReference type="InterPro" id="IPR036869">
    <property type="entry name" value="J_dom_sf"/>
</dbReference>
<dbReference type="InterPro" id="IPR010652">
    <property type="entry name" value="DUF1232"/>
</dbReference>
<dbReference type="PANTHER" id="PTHR44140:SF2">
    <property type="entry name" value="LD25575P"/>
    <property type="match status" value="1"/>
</dbReference>
<organism evidence="10 11">
    <name type="scientific">Candidatus Abyssobacteria bacterium SURF_17</name>
    <dbReference type="NCBI Taxonomy" id="2093361"/>
    <lineage>
        <taxon>Bacteria</taxon>
        <taxon>Pseudomonadati</taxon>
        <taxon>Candidatus Hydrogenedentota</taxon>
        <taxon>Candidatus Abyssobacteria</taxon>
    </lineage>
</organism>
<evidence type="ECO:0000256" key="3">
    <source>
        <dbReference type="ARBA" id="ARBA00022692"/>
    </source>
</evidence>
<reference evidence="10 11" key="1">
    <citation type="journal article" date="2017" name="ISME J.">
        <title>Energy and carbon metabolisms in a deep terrestrial subsurface fluid microbial community.</title>
        <authorList>
            <person name="Momper L."/>
            <person name="Jungbluth S.P."/>
            <person name="Lee M.D."/>
            <person name="Amend J.P."/>
        </authorList>
    </citation>
    <scope>NUCLEOTIDE SEQUENCE [LARGE SCALE GENOMIC DNA]</scope>
    <source>
        <strain evidence="10">SURF_17</strain>
    </source>
</reference>
<dbReference type="GO" id="GO:0051787">
    <property type="term" value="F:misfolded protein binding"/>
    <property type="evidence" value="ECO:0007669"/>
    <property type="project" value="TreeGrafter"/>
</dbReference>
<keyword evidence="3 8" id="KW-0812">Transmembrane</keyword>
<dbReference type="Proteomes" id="UP000285961">
    <property type="component" value="Unassembled WGS sequence"/>
</dbReference>
<feature type="transmembrane region" description="Helical" evidence="8">
    <location>
        <begin position="7"/>
        <end position="27"/>
    </location>
</feature>
<dbReference type="GO" id="GO:0012505">
    <property type="term" value="C:endomembrane system"/>
    <property type="evidence" value="ECO:0007669"/>
    <property type="project" value="UniProtKB-SubCell"/>
</dbReference>
<comment type="subcellular location">
    <subcellularLocation>
        <location evidence="1">Endomembrane system</location>
        <topology evidence="1">Multi-pass membrane protein</topology>
    </subcellularLocation>
    <subcellularLocation>
        <location evidence="2">Endoplasmic reticulum</location>
    </subcellularLocation>
</comment>
<evidence type="ECO:0000256" key="7">
    <source>
        <dbReference type="ARBA" id="ARBA00023136"/>
    </source>
</evidence>
<evidence type="ECO:0000259" key="9">
    <source>
        <dbReference type="PROSITE" id="PS50076"/>
    </source>
</evidence>
<evidence type="ECO:0000313" key="11">
    <source>
        <dbReference type="Proteomes" id="UP000285961"/>
    </source>
</evidence>
<dbReference type="InterPro" id="IPR001623">
    <property type="entry name" value="DnaJ_domain"/>
</dbReference>
<dbReference type="PRINTS" id="PR00625">
    <property type="entry name" value="JDOMAIN"/>
</dbReference>
<dbReference type="SUPFAM" id="SSF46565">
    <property type="entry name" value="Chaperone J-domain"/>
    <property type="match status" value="1"/>
</dbReference>
<protein>
    <submittedName>
        <fullName evidence="10">DUF1232 domain-containing protein</fullName>
    </submittedName>
</protein>
<dbReference type="EMBL" id="QZKI01000089">
    <property type="protein sequence ID" value="RJP68742.1"/>
    <property type="molecule type" value="Genomic_DNA"/>
</dbReference>
<dbReference type="InterPro" id="IPR051727">
    <property type="entry name" value="DnaJ_C3_Co-chaperones"/>
</dbReference>
<dbReference type="AlphaFoldDB" id="A0A419EW99"/>
<accession>A0A419EW99</accession>
<comment type="caution">
    <text evidence="10">The sequence shown here is derived from an EMBL/GenBank/DDBJ whole genome shotgun (WGS) entry which is preliminary data.</text>
</comment>
<proteinExistence type="predicted"/>
<dbReference type="GO" id="GO:0034975">
    <property type="term" value="P:protein folding in endoplasmic reticulum"/>
    <property type="evidence" value="ECO:0007669"/>
    <property type="project" value="TreeGrafter"/>
</dbReference>
<feature type="domain" description="J" evidence="9">
    <location>
        <begin position="93"/>
        <end position="154"/>
    </location>
</feature>
<evidence type="ECO:0000256" key="4">
    <source>
        <dbReference type="ARBA" id="ARBA00022729"/>
    </source>
</evidence>
<feature type="transmembrane region" description="Helical" evidence="8">
    <location>
        <begin position="33"/>
        <end position="55"/>
    </location>
</feature>
<keyword evidence="6 8" id="KW-1133">Transmembrane helix</keyword>
<dbReference type="Pfam" id="PF00226">
    <property type="entry name" value="DnaJ"/>
    <property type="match status" value="1"/>
</dbReference>
<evidence type="ECO:0000256" key="5">
    <source>
        <dbReference type="ARBA" id="ARBA00022824"/>
    </source>
</evidence>
<keyword evidence="7 8" id="KW-0472">Membrane</keyword>
<gene>
    <name evidence="10" type="ORF">C4532_12255</name>
</gene>
<dbReference type="CDD" id="cd06257">
    <property type="entry name" value="DnaJ"/>
    <property type="match status" value="1"/>
</dbReference>
<evidence type="ECO:0000256" key="6">
    <source>
        <dbReference type="ARBA" id="ARBA00022989"/>
    </source>
</evidence>
<evidence type="ECO:0000313" key="10">
    <source>
        <dbReference type="EMBL" id="RJP68742.1"/>
    </source>
</evidence>
<evidence type="ECO:0000256" key="8">
    <source>
        <dbReference type="SAM" id="Phobius"/>
    </source>
</evidence>
<keyword evidence="5" id="KW-0256">Endoplasmic reticulum</keyword>
<name>A0A419EW99_9BACT</name>
<evidence type="ECO:0000256" key="2">
    <source>
        <dbReference type="ARBA" id="ARBA00004240"/>
    </source>
</evidence>
<dbReference type="Pfam" id="PF06803">
    <property type="entry name" value="DUF1232"/>
    <property type="match status" value="1"/>
</dbReference>
<dbReference type="PANTHER" id="PTHR44140">
    <property type="entry name" value="LD25575P"/>
    <property type="match status" value="1"/>
</dbReference>
<evidence type="ECO:0000256" key="1">
    <source>
        <dbReference type="ARBA" id="ARBA00004127"/>
    </source>
</evidence>
<keyword evidence="4" id="KW-0732">Signal</keyword>
<dbReference type="GO" id="GO:0051087">
    <property type="term" value="F:protein-folding chaperone binding"/>
    <property type="evidence" value="ECO:0007669"/>
    <property type="project" value="TreeGrafter"/>
</dbReference>
<dbReference type="PROSITE" id="PS50076">
    <property type="entry name" value="DNAJ_2"/>
    <property type="match status" value="1"/>
</dbReference>
<dbReference type="Gene3D" id="1.10.287.110">
    <property type="entry name" value="DnaJ domain"/>
    <property type="match status" value="1"/>
</dbReference>
<dbReference type="SMART" id="SM00271">
    <property type="entry name" value="DnaJ"/>
    <property type="match status" value="1"/>
</dbReference>